<dbReference type="NCBIfam" id="NF041292">
    <property type="entry name" value="StbB"/>
    <property type="match status" value="1"/>
</dbReference>
<sequence length="284" mass="32253">MRDDKGRALGVQTARHQHFSDQAHRVVFTRCDPLYSRNTQMKFIKKKVVVINYTGTVGKTTIAANLLWPRMGGAPLYAIESINETAENLGLDVEKLRGDEFREVFKRLMLEDRAIIDVGASNVEDFMANLEEFDEAHEEIDYFVIPVTSGTKEQKETVSMISSLASLGVPPEKILVLFNRVKKDVKTEFPIIFAFHQRAIAFTLNTECAVFESELFDALSIHRISMQSVMDDDTDYKALLKDKEASAQERDRWSDMYGLKLLCKGVNRKLDGVFTALFGLEVIK</sequence>
<dbReference type="InterPro" id="IPR027417">
    <property type="entry name" value="P-loop_NTPase"/>
</dbReference>
<dbReference type="Proteomes" id="UP000279372">
    <property type="component" value="Unassembled WGS sequence"/>
</dbReference>
<evidence type="ECO:0000313" key="1">
    <source>
        <dbReference type="EMBL" id="RMO89480.1"/>
    </source>
</evidence>
<protein>
    <submittedName>
        <fullName evidence="1">Stability protein</fullName>
    </submittedName>
</protein>
<dbReference type="AlphaFoldDB" id="A0A3M3Z406"/>
<gene>
    <name evidence="1" type="ORF">ALQ33_00119</name>
</gene>
<dbReference type="SUPFAM" id="SSF52540">
    <property type="entry name" value="P-loop containing nucleoside triphosphate hydrolases"/>
    <property type="match status" value="1"/>
</dbReference>
<dbReference type="EMBL" id="RBQB01000164">
    <property type="protein sequence ID" value="RMO89480.1"/>
    <property type="molecule type" value="Genomic_DNA"/>
</dbReference>
<proteinExistence type="predicted"/>
<evidence type="ECO:0000313" key="2">
    <source>
        <dbReference type="Proteomes" id="UP000279372"/>
    </source>
</evidence>
<reference evidence="1 2" key="1">
    <citation type="submission" date="2018-08" db="EMBL/GenBank/DDBJ databases">
        <title>Recombination of ecologically and evolutionarily significant loci maintains genetic cohesion in the Pseudomonas syringae species complex.</title>
        <authorList>
            <person name="Dillon M."/>
            <person name="Thakur S."/>
            <person name="Almeida R.N.D."/>
            <person name="Weir B.S."/>
            <person name="Guttman D.S."/>
        </authorList>
    </citation>
    <scope>NUCLEOTIDE SEQUENCE [LARGE SCALE GENOMIC DNA]</scope>
    <source>
        <strain evidence="1 2">ICMP 8902</strain>
    </source>
</reference>
<dbReference type="Gene3D" id="3.40.50.300">
    <property type="entry name" value="P-loop containing nucleotide triphosphate hydrolases"/>
    <property type="match status" value="1"/>
</dbReference>
<comment type="caution">
    <text evidence="1">The sequence shown here is derived from an EMBL/GenBank/DDBJ whole genome shotgun (WGS) entry which is preliminary data.</text>
</comment>
<name>A0A3M3Z406_9PSED</name>
<dbReference type="InterPro" id="IPR047985">
    <property type="entry name" value="StbB-like"/>
</dbReference>
<organism evidence="1 2">
    <name type="scientific">Pseudomonas syringae pv. philadelphi</name>
    <dbReference type="NCBI Taxonomy" id="251706"/>
    <lineage>
        <taxon>Bacteria</taxon>
        <taxon>Pseudomonadati</taxon>
        <taxon>Pseudomonadota</taxon>
        <taxon>Gammaproteobacteria</taxon>
        <taxon>Pseudomonadales</taxon>
        <taxon>Pseudomonadaceae</taxon>
        <taxon>Pseudomonas</taxon>
    </lineage>
</organism>
<accession>A0A3M3Z406</accession>